<dbReference type="EMBL" id="JBJHZZ010000005">
    <property type="protein sequence ID" value="MFL0247286.1"/>
    <property type="molecule type" value="Genomic_DNA"/>
</dbReference>
<keyword evidence="2" id="KW-1185">Reference proteome</keyword>
<organism evidence="1 2">
    <name type="scientific">Candidatus Clostridium stratigraminis</name>
    <dbReference type="NCBI Taxonomy" id="3381661"/>
    <lineage>
        <taxon>Bacteria</taxon>
        <taxon>Bacillati</taxon>
        <taxon>Bacillota</taxon>
        <taxon>Clostridia</taxon>
        <taxon>Eubacteriales</taxon>
        <taxon>Clostridiaceae</taxon>
        <taxon>Clostridium</taxon>
    </lineage>
</organism>
<comment type="caution">
    <text evidence="1">The sequence shown here is derived from an EMBL/GenBank/DDBJ whole genome shotgun (WGS) entry which is preliminary data.</text>
</comment>
<reference evidence="1 2" key="1">
    <citation type="submission" date="2024-11" db="EMBL/GenBank/DDBJ databases">
        <authorList>
            <person name="Heng Y.C."/>
            <person name="Lim A.C.H."/>
            <person name="Lee J.K.Y."/>
            <person name="Kittelmann S."/>
        </authorList>
    </citation>
    <scope>NUCLEOTIDE SEQUENCE [LARGE SCALE GENOMIC DNA]</scope>
    <source>
        <strain evidence="1 2">WILCCON 0185</strain>
    </source>
</reference>
<dbReference type="RefSeq" id="WP_406769739.1">
    <property type="nucleotide sequence ID" value="NZ_JBJHZZ010000005.1"/>
</dbReference>
<sequence>MRAFPFPDKIMSREELLRDLLYEKIPKGDLESISDRAWETGAAAAKAIIKEHGFEISIIEIAKISGLTIERSEKDHVAGNVRYFSEYYSGRNAIILYTESVSKWAKINRLSMDEAEELILSHEYFHFLECTKLGLTSKQYMVPNIKIGKIVLGKSGIRALSEIGAHGFSRTFYELRGQAVNEKISNKQNLLCNEAVNPLQFDGEKTAEKIFSYSFKNIFSSKDKRR</sequence>
<evidence type="ECO:0000313" key="1">
    <source>
        <dbReference type="EMBL" id="MFL0247286.1"/>
    </source>
</evidence>
<protein>
    <submittedName>
        <fullName evidence="1">Uncharacterized protein</fullName>
    </submittedName>
</protein>
<name>A0ABW8T5B8_9CLOT</name>
<evidence type="ECO:0000313" key="2">
    <source>
        <dbReference type="Proteomes" id="UP001623591"/>
    </source>
</evidence>
<dbReference type="Proteomes" id="UP001623591">
    <property type="component" value="Unassembled WGS sequence"/>
</dbReference>
<gene>
    <name evidence="1" type="ORF">ACJDUG_09895</name>
</gene>
<proteinExistence type="predicted"/>
<accession>A0ABW8T5B8</accession>